<accession>A0A5Q3Q9Z7</accession>
<proteinExistence type="predicted"/>
<dbReference type="KEGG" id="sace:GIY23_19375"/>
<name>A0A5Q3Q9Z7_9PSEU</name>
<gene>
    <name evidence="2" type="ORF">GIY23_19375</name>
</gene>
<evidence type="ECO:0000313" key="3">
    <source>
        <dbReference type="Proteomes" id="UP000371041"/>
    </source>
</evidence>
<dbReference type="InterPro" id="IPR052935">
    <property type="entry name" value="Mg2+_PAP"/>
</dbReference>
<dbReference type="GO" id="GO:0008195">
    <property type="term" value="F:phosphatidate phosphatase activity"/>
    <property type="evidence" value="ECO:0007669"/>
    <property type="project" value="InterPro"/>
</dbReference>
<organism evidence="2 3">
    <name type="scientific">Allosaccharopolyspora coralli</name>
    <dbReference type="NCBI Taxonomy" id="2665642"/>
    <lineage>
        <taxon>Bacteria</taxon>
        <taxon>Bacillati</taxon>
        <taxon>Actinomycetota</taxon>
        <taxon>Actinomycetes</taxon>
        <taxon>Pseudonocardiales</taxon>
        <taxon>Pseudonocardiaceae</taxon>
        <taxon>Allosaccharopolyspora</taxon>
    </lineage>
</organism>
<evidence type="ECO:0000259" key="1">
    <source>
        <dbReference type="Pfam" id="PF09949"/>
    </source>
</evidence>
<dbReference type="InterPro" id="IPR019236">
    <property type="entry name" value="APP1_cat"/>
</dbReference>
<dbReference type="AlphaFoldDB" id="A0A5Q3Q9Z7"/>
<protein>
    <submittedName>
        <fullName evidence="2">DUF2183 domain-containing protein</fullName>
    </submittedName>
</protein>
<dbReference type="RefSeq" id="WP_154077964.1">
    <property type="nucleotide sequence ID" value="NZ_CP045929.1"/>
</dbReference>
<dbReference type="PANTHER" id="PTHR28208">
    <property type="entry name" value="PHOSPHATIDATE PHOSPHATASE APP1"/>
    <property type="match status" value="1"/>
</dbReference>
<evidence type="ECO:0000313" key="2">
    <source>
        <dbReference type="EMBL" id="QGK71388.1"/>
    </source>
</evidence>
<sequence>MARPHLASIIEDAFHRRTNAWLRGRGWKPRTIGHTGYGSPEFVRVLGRVVLSRSARDQPLPGAEVVQRGWRAFLTAPALNVPVTVTVNGVEARTRTDRSGYIDLTLMSPGLEPGWHEATLAADDARPMTAPVRIVDPSAGFGIISDIDDTVIRTMLPRPLIAAWNTFVRHETARHVIPGMARMYRTMLGERPGAPMFYLSTGAWNTAPTLTRFLRRHGYPPGPLLLTDWGPTNTGWFRSGQQHKQDTLHRLAREFPQLQWLLVGDDGQHDPKIYNDFAMKRPDAVEAVAIRELTATEQVLSHGTPLSLPEYVPNPRRQTPVFRARDGHGLLRLLSTWHR</sequence>
<reference evidence="3" key="1">
    <citation type="submission" date="2019-11" db="EMBL/GenBank/DDBJ databases">
        <title>The complete genome sequence of Saccharopolyspora sp. E2A.</title>
        <authorList>
            <person name="Zhang G."/>
        </authorList>
    </citation>
    <scope>NUCLEOTIDE SEQUENCE [LARGE SCALE GENOMIC DNA]</scope>
    <source>
        <strain evidence="3">E2A</strain>
    </source>
</reference>
<dbReference type="PANTHER" id="PTHR28208:SF3">
    <property type="entry name" value="PHOSPHATIDATE PHOSPHATASE APP1"/>
    <property type="match status" value="1"/>
</dbReference>
<dbReference type="Pfam" id="PF09949">
    <property type="entry name" value="APP1_cat"/>
    <property type="match status" value="1"/>
</dbReference>
<keyword evidence="3" id="KW-1185">Reference proteome</keyword>
<dbReference type="Proteomes" id="UP000371041">
    <property type="component" value="Chromosome"/>
</dbReference>
<dbReference type="EMBL" id="CP045929">
    <property type="protein sequence ID" value="QGK71388.1"/>
    <property type="molecule type" value="Genomic_DNA"/>
</dbReference>
<feature type="domain" description="Phosphatidate phosphatase APP1 catalytic" evidence="1">
    <location>
        <begin position="141"/>
        <end position="292"/>
    </location>
</feature>